<feature type="transmembrane region" description="Helical" evidence="1">
    <location>
        <begin position="20"/>
        <end position="41"/>
    </location>
</feature>
<name>A0A9E3HCN9_9NOST</name>
<dbReference type="Proteomes" id="UP000813215">
    <property type="component" value="Unassembled WGS sequence"/>
</dbReference>
<reference evidence="2" key="1">
    <citation type="submission" date="2021-05" db="EMBL/GenBank/DDBJ databases">
        <authorList>
            <person name="Pietrasiak N."/>
            <person name="Ward R."/>
            <person name="Stajich J.E."/>
            <person name="Kurbessoian T."/>
        </authorList>
    </citation>
    <scope>NUCLEOTIDE SEQUENCE</scope>
    <source>
        <strain evidence="2">HA4357-MV3</strain>
    </source>
</reference>
<keyword evidence="1" id="KW-0812">Transmembrane</keyword>
<sequence length="173" mass="19341">MAESSNKQNNLNPSQDIFKGLWQAKVIITIALLAVFVRLSYTNEQASTVPTAQLVTTSEVVNYPDELIGKSVTVRSRLLQKVGLTSFTVSDRRFFGGEPILVINASGRPFDLPSDRDEAIQVTGEVHDLKIAEIEQQYKLSLQDEYYQDYVNKPVIIARDIRLAPDATAITLR</sequence>
<reference evidence="2" key="2">
    <citation type="journal article" date="2022" name="Microbiol. Resour. Announc.">
        <title>Metagenome Sequencing to Explore Phylogenomics of Terrestrial Cyanobacteria.</title>
        <authorList>
            <person name="Ward R.D."/>
            <person name="Stajich J.E."/>
            <person name="Johansen J.R."/>
            <person name="Huntemann M."/>
            <person name="Clum A."/>
            <person name="Foster B."/>
            <person name="Foster B."/>
            <person name="Roux S."/>
            <person name="Palaniappan K."/>
            <person name="Varghese N."/>
            <person name="Mukherjee S."/>
            <person name="Reddy T.B.K."/>
            <person name="Daum C."/>
            <person name="Copeland A."/>
            <person name="Chen I.A."/>
            <person name="Ivanova N.N."/>
            <person name="Kyrpides N.C."/>
            <person name="Shapiro N."/>
            <person name="Eloe-Fadrosh E.A."/>
            <person name="Pietrasiak N."/>
        </authorList>
    </citation>
    <scope>NUCLEOTIDE SEQUENCE</scope>
    <source>
        <strain evidence="2">HA4357-MV3</strain>
    </source>
</reference>
<comment type="caution">
    <text evidence="2">The sequence shown here is derived from an EMBL/GenBank/DDBJ whole genome shotgun (WGS) entry which is preliminary data.</text>
</comment>
<organism evidence="2 3">
    <name type="scientific">Pelatocladus maniniholoensis HA4357-MV3</name>
    <dbReference type="NCBI Taxonomy" id="1117104"/>
    <lineage>
        <taxon>Bacteria</taxon>
        <taxon>Bacillati</taxon>
        <taxon>Cyanobacteriota</taxon>
        <taxon>Cyanophyceae</taxon>
        <taxon>Nostocales</taxon>
        <taxon>Nostocaceae</taxon>
        <taxon>Pelatocladus</taxon>
    </lineage>
</organism>
<dbReference type="AlphaFoldDB" id="A0A9E3HCN9"/>
<proteinExistence type="predicted"/>
<keyword evidence="1" id="KW-0472">Membrane</keyword>
<evidence type="ECO:0000256" key="1">
    <source>
        <dbReference type="SAM" id="Phobius"/>
    </source>
</evidence>
<gene>
    <name evidence="2" type="ORF">KME28_26035</name>
</gene>
<dbReference type="EMBL" id="JAHHHW010000152">
    <property type="protein sequence ID" value="MBW4435078.1"/>
    <property type="molecule type" value="Genomic_DNA"/>
</dbReference>
<evidence type="ECO:0000313" key="3">
    <source>
        <dbReference type="Proteomes" id="UP000813215"/>
    </source>
</evidence>
<keyword evidence="1" id="KW-1133">Transmembrane helix</keyword>
<evidence type="ECO:0000313" key="2">
    <source>
        <dbReference type="EMBL" id="MBW4435078.1"/>
    </source>
</evidence>
<accession>A0A9E3HCN9</accession>
<protein>
    <submittedName>
        <fullName evidence="2">Uncharacterized protein</fullName>
    </submittedName>
</protein>